<keyword evidence="3" id="KW-1133">Transmembrane helix</keyword>
<dbReference type="OrthoDB" id="998050at2"/>
<keyword evidence="3" id="KW-0472">Membrane</keyword>
<accession>A0A1G9XZN2</accession>
<evidence type="ECO:0000256" key="1">
    <source>
        <dbReference type="ARBA" id="ARBA00009477"/>
    </source>
</evidence>
<feature type="coiled-coil region" evidence="2">
    <location>
        <begin position="108"/>
        <end position="135"/>
    </location>
</feature>
<dbReference type="Pfam" id="PF25973">
    <property type="entry name" value="BSH_CzcB"/>
    <property type="match status" value="1"/>
</dbReference>
<evidence type="ECO:0000256" key="3">
    <source>
        <dbReference type="SAM" id="Phobius"/>
    </source>
</evidence>
<evidence type="ECO:0000259" key="4">
    <source>
        <dbReference type="Pfam" id="PF25973"/>
    </source>
</evidence>
<comment type="similarity">
    <text evidence="1">Belongs to the membrane fusion protein (MFP) (TC 8.A.1) family.</text>
</comment>
<dbReference type="Proteomes" id="UP000199226">
    <property type="component" value="Unassembled WGS sequence"/>
</dbReference>
<gene>
    <name evidence="5" type="ORF">SAMN05421813_1345</name>
</gene>
<dbReference type="STRING" id="990371.SAMN05421813_1345"/>
<feature type="transmembrane region" description="Helical" evidence="3">
    <location>
        <begin position="7"/>
        <end position="28"/>
    </location>
</feature>
<dbReference type="GO" id="GO:1990281">
    <property type="term" value="C:efflux pump complex"/>
    <property type="evidence" value="ECO:0007669"/>
    <property type="project" value="TreeGrafter"/>
</dbReference>
<dbReference type="AlphaFoldDB" id="A0A1G9XZN2"/>
<dbReference type="RefSeq" id="WP_090706740.1">
    <property type="nucleotide sequence ID" value="NZ_FNHH01000034.1"/>
</dbReference>
<name>A0A1G9XZN2_9SPHI</name>
<dbReference type="PANTHER" id="PTHR30469:SF15">
    <property type="entry name" value="HLYD FAMILY OF SECRETION PROTEINS"/>
    <property type="match status" value="1"/>
</dbReference>
<evidence type="ECO:0000313" key="5">
    <source>
        <dbReference type="EMBL" id="SDN01916.1"/>
    </source>
</evidence>
<protein>
    <submittedName>
        <fullName evidence="5">RND family efflux transporter, MFP subunit</fullName>
    </submittedName>
</protein>
<evidence type="ECO:0000313" key="6">
    <source>
        <dbReference type="Proteomes" id="UP000199226"/>
    </source>
</evidence>
<dbReference type="Gene3D" id="2.40.30.170">
    <property type="match status" value="1"/>
</dbReference>
<dbReference type="GO" id="GO:0015562">
    <property type="term" value="F:efflux transmembrane transporter activity"/>
    <property type="evidence" value="ECO:0007669"/>
    <property type="project" value="TreeGrafter"/>
</dbReference>
<dbReference type="InterPro" id="IPR058647">
    <property type="entry name" value="BSH_CzcB-like"/>
</dbReference>
<keyword evidence="2" id="KW-0175">Coiled coil</keyword>
<reference evidence="6" key="1">
    <citation type="submission" date="2016-10" db="EMBL/GenBank/DDBJ databases">
        <authorList>
            <person name="Varghese N."/>
            <person name="Submissions S."/>
        </authorList>
    </citation>
    <scope>NUCLEOTIDE SEQUENCE [LARGE SCALE GENOMIC DNA]</scope>
    <source>
        <strain evidence="6">DSM 24536</strain>
    </source>
</reference>
<keyword evidence="3" id="KW-0812">Transmembrane</keyword>
<dbReference type="Gene3D" id="2.40.50.100">
    <property type="match status" value="1"/>
</dbReference>
<dbReference type="NCBIfam" id="TIGR01730">
    <property type="entry name" value="RND_mfp"/>
    <property type="match status" value="1"/>
</dbReference>
<sequence>MNSKSAVIKKVLIIVIPIALIAVAVIRLKSNKEVTQKSVYQYDKTQAINVQTDTIKLEDLNTEFAFTGTFEPYRESKISSEVQGKINSVLVDAGSSVKKGQALIILDNSLLKLQLKNIEVQMEGLQADVARYSILAKAGAIQGIQLEKAELGLKSSQVQRASLIEQINKTTIRAPFDGFVTAKISEEGAFASPGIPLLQITDIHRLKFTVNVAENDLDMFVQNHSYSITSDAYPEINMSGKTSMIGNKANSGSSYPVQFTLNNTSDQKIKSGMFGKVNLASVIQEKGIMIPSSAIIKTNDQTQVYLVRNTENSGSISKGKAFLKNITISDRVKNNSVINSGLNEGDMIILSGFINLFDGANVIIK</sequence>
<dbReference type="InterPro" id="IPR006143">
    <property type="entry name" value="RND_pump_MFP"/>
</dbReference>
<proteinExistence type="inferred from homology"/>
<evidence type="ECO:0000256" key="2">
    <source>
        <dbReference type="SAM" id="Coils"/>
    </source>
</evidence>
<organism evidence="5 6">
    <name type="scientific">Daejeonella rubra</name>
    <dbReference type="NCBI Taxonomy" id="990371"/>
    <lineage>
        <taxon>Bacteria</taxon>
        <taxon>Pseudomonadati</taxon>
        <taxon>Bacteroidota</taxon>
        <taxon>Sphingobacteriia</taxon>
        <taxon>Sphingobacteriales</taxon>
        <taxon>Sphingobacteriaceae</taxon>
        <taxon>Daejeonella</taxon>
    </lineage>
</organism>
<dbReference type="Gene3D" id="2.40.420.20">
    <property type="match status" value="1"/>
</dbReference>
<dbReference type="PANTHER" id="PTHR30469">
    <property type="entry name" value="MULTIDRUG RESISTANCE PROTEIN MDTA"/>
    <property type="match status" value="1"/>
</dbReference>
<dbReference type="SUPFAM" id="SSF111369">
    <property type="entry name" value="HlyD-like secretion proteins"/>
    <property type="match status" value="1"/>
</dbReference>
<dbReference type="EMBL" id="FNHH01000034">
    <property type="protein sequence ID" value="SDN01916.1"/>
    <property type="molecule type" value="Genomic_DNA"/>
</dbReference>
<feature type="domain" description="CzcB-like barrel-sandwich hybrid" evidence="4">
    <location>
        <begin position="76"/>
        <end position="189"/>
    </location>
</feature>
<dbReference type="Gene3D" id="1.10.287.470">
    <property type="entry name" value="Helix hairpin bin"/>
    <property type="match status" value="1"/>
</dbReference>
<keyword evidence="6" id="KW-1185">Reference proteome</keyword>